<gene>
    <name evidence="3" type="ORF">niasHS_007494</name>
</gene>
<reference evidence="3 4" key="1">
    <citation type="submission" date="2024-10" db="EMBL/GenBank/DDBJ databases">
        <authorList>
            <person name="Kim D."/>
        </authorList>
    </citation>
    <scope>NUCLEOTIDE SEQUENCE [LARGE SCALE GENOMIC DNA]</scope>
    <source>
        <strain evidence="3">Taebaek</strain>
    </source>
</reference>
<dbReference type="Proteomes" id="UP001620645">
    <property type="component" value="Unassembled WGS sequence"/>
</dbReference>
<feature type="compositionally biased region" description="Low complexity" evidence="1">
    <location>
        <begin position="39"/>
        <end position="55"/>
    </location>
</feature>
<dbReference type="Pfam" id="PF23030">
    <property type="entry name" value="SCAF11-like_C"/>
    <property type="match status" value="1"/>
</dbReference>
<feature type="region of interest" description="Disordered" evidence="1">
    <location>
        <begin position="245"/>
        <end position="273"/>
    </location>
</feature>
<organism evidence="3 4">
    <name type="scientific">Heterodera schachtii</name>
    <name type="common">Sugarbeet cyst nematode worm</name>
    <name type="synonym">Tylenchus schachtii</name>
    <dbReference type="NCBI Taxonomy" id="97005"/>
    <lineage>
        <taxon>Eukaryota</taxon>
        <taxon>Metazoa</taxon>
        <taxon>Ecdysozoa</taxon>
        <taxon>Nematoda</taxon>
        <taxon>Chromadorea</taxon>
        <taxon>Rhabditida</taxon>
        <taxon>Tylenchina</taxon>
        <taxon>Tylenchomorpha</taxon>
        <taxon>Tylenchoidea</taxon>
        <taxon>Heteroderidae</taxon>
        <taxon>Heteroderinae</taxon>
        <taxon>Heterodera</taxon>
    </lineage>
</organism>
<evidence type="ECO:0000313" key="3">
    <source>
        <dbReference type="EMBL" id="KAL3095395.1"/>
    </source>
</evidence>
<sequence>MLNAARQLHNNDMSSTNERTRVSRWQDINPAPALSDIKNNNNHNNNNKSNNLNPNVFPPAPLLRSTAALPSLLNVTPTQSAGLLPSPNLQSLLGEVPSLLKNRGHQLFAVPPNIPPLRLFDVNEQRQPLPNGLVGFFANHQQRTFLPNHLLVQQQSIEIVNAFLGNHQKNPTASLNNTILSQLTNKRSENVPSLTANLAPSAEQQQPLPVPPLPSETSSMDTFMVPPPPPPPVRACQNSQCLADSPMDIEDDQDEVETSEKERNAKECEKKGRNKKVQMADELMKRALRPYFRRRRITKDEYKEIMIKGVAKLKKRHSLKAEKVEKFVSKYVQLVAAKRKNQFGY</sequence>
<proteinExistence type="predicted"/>
<dbReference type="AlphaFoldDB" id="A0ABD2JXY4"/>
<feature type="region of interest" description="Disordered" evidence="1">
    <location>
        <begin position="1"/>
        <end position="56"/>
    </location>
</feature>
<protein>
    <recommendedName>
        <fullName evidence="2">SFR19-like C-terminal domain-containing protein</fullName>
    </recommendedName>
</protein>
<dbReference type="InterPro" id="IPR042841">
    <property type="entry name" value="SCAF1"/>
</dbReference>
<name>A0ABD2JXY4_HETSC</name>
<dbReference type="PANTHER" id="PTHR47013:SF1">
    <property type="entry name" value="SPLICING FACTOR, ARGININE_SERINE-RICH 19"/>
    <property type="match status" value="1"/>
</dbReference>
<evidence type="ECO:0000313" key="4">
    <source>
        <dbReference type="Proteomes" id="UP001620645"/>
    </source>
</evidence>
<comment type="caution">
    <text evidence="3">The sequence shown here is derived from an EMBL/GenBank/DDBJ whole genome shotgun (WGS) entry which is preliminary data.</text>
</comment>
<dbReference type="InterPro" id="IPR057031">
    <property type="entry name" value="SFR19-like_C"/>
</dbReference>
<feature type="compositionally biased region" description="Acidic residues" evidence="1">
    <location>
        <begin position="247"/>
        <end position="257"/>
    </location>
</feature>
<evidence type="ECO:0000256" key="1">
    <source>
        <dbReference type="SAM" id="MobiDB-lite"/>
    </source>
</evidence>
<keyword evidence="4" id="KW-1185">Reference proteome</keyword>
<dbReference type="PANTHER" id="PTHR47013">
    <property type="entry name" value="SPLICING FACTOR, ARGININE/SERINE-RICH 19"/>
    <property type="match status" value="1"/>
</dbReference>
<evidence type="ECO:0000259" key="2">
    <source>
        <dbReference type="Pfam" id="PF23030"/>
    </source>
</evidence>
<dbReference type="EMBL" id="JBICCN010000083">
    <property type="protein sequence ID" value="KAL3095395.1"/>
    <property type="molecule type" value="Genomic_DNA"/>
</dbReference>
<feature type="region of interest" description="Disordered" evidence="1">
    <location>
        <begin position="199"/>
        <end position="220"/>
    </location>
</feature>
<accession>A0ABD2JXY4</accession>
<feature type="compositionally biased region" description="Basic and acidic residues" evidence="1">
    <location>
        <begin position="258"/>
        <end position="271"/>
    </location>
</feature>
<feature type="domain" description="SFR19-like C-terminal" evidence="2">
    <location>
        <begin position="268"/>
        <end position="342"/>
    </location>
</feature>
<feature type="compositionally biased region" description="Polar residues" evidence="1">
    <location>
        <begin position="8"/>
        <end position="17"/>
    </location>
</feature>